<comment type="caution">
    <text evidence="2">The sequence shown here is derived from an EMBL/GenBank/DDBJ whole genome shotgun (WGS) entry which is preliminary data.</text>
</comment>
<feature type="transmembrane region" description="Helical" evidence="1">
    <location>
        <begin position="71"/>
        <end position="89"/>
    </location>
</feature>
<evidence type="ECO:0000256" key="1">
    <source>
        <dbReference type="SAM" id="Phobius"/>
    </source>
</evidence>
<feature type="transmembrane region" description="Helical" evidence="1">
    <location>
        <begin position="43"/>
        <end position="65"/>
    </location>
</feature>
<proteinExistence type="predicted"/>
<protein>
    <submittedName>
        <fullName evidence="2">HupE/UreJ family protein</fullName>
    </submittedName>
</protein>
<dbReference type="Proteomes" id="UP000613193">
    <property type="component" value="Unassembled WGS sequence"/>
</dbReference>
<feature type="transmembrane region" description="Helical" evidence="1">
    <location>
        <begin position="170"/>
        <end position="187"/>
    </location>
</feature>
<dbReference type="AlphaFoldDB" id="A0A934PRS4"/>
<evidence type="ECO:0000313" key="3">
    <source>
        <dbReference type="Proteomes" id="UP000613193"/>
    </source>
</evidence>
<sequence>MSDLVFYFSLGWKHIISTEALDHQLFILALASVYTFKDIKQVLILVTAFTIGHSLTLALSVLDVIRFPSKWVEFLIPCTIFITALNNILQINKKGRSAKINYYLALGFGLIHGMGFANAIRIMLAKDQSIGMGLFGFNIGLEAGQIVVVAIILIFALIFLNFVKIKRRDWIFFLSSGVFALAVKMAVERLPF</sequence>
<organism evidence="2 3">
    <name type="scientific">Mucilaginibacter segetis</name>
    <dbReference type="NCBI Taxonomy" id="2793071"/>
    <lineage>
        <taxon>Bacteria</taxon>
        <taxon>Pseudomonadati</taxon>
        <taxon>Bacteroidota</taxon>
        <taxon>Sphingobacteriia</taxon>
        <taxon>Sphingobacteriales</taxon>
        <taxon>Sphingobacteriaceae</taxon>
        <taxon>Mucilaginibacter</taxon>
    </lineage>
</organism>
<keyword evidence="1" id="KW-1133">Transmembrane helix</keyword>
<dbReference type="EMBL" id="JAEHFW010000001">
    <property type="protein sequence ID" value="MBK0378914.1"/>
    <property type="molecule type" value="Genomic_DNA"/>
</dbReference>
<gene>
    <name evidence="2" type="ORF">I5M19_06325</name>
</gene>
<keyword evidence="3" id="KW-1185">Reference proteome</keyword>
<keyword evidence="1" id="KW-0812">Transmembrane</keyword>
<name>A0A934PRS4_9SPHI</name>
<dbReference type="InterPro" id="IPR032809">
    <property type="entry name" value="Put_HupE_UreJ"/>
</dbReference>
<accession>A0A934PRS4</accession>
<evidence type="ECO:0000313" key="2">
    <source>
        <dbReference type="EMBL" id="MBK0378914.1"/>
    </source>
</evidence>
<dbReference type="Pfam" id="PF13795">
    <property type="entry name" value="HupE_UreJ_2"/>
    <property type="match status" value="1"/>
</dbReference>
<feature type="transmembrane region" description="Helical" evidence="1">
    <location>
        <begin position="101"/>
        <end position="123"/>
    </location>
</feature>
<keyword evidence="1" id="KW-0472">Membrane</keyword>
<feature type="transmembrane region" description="Helical" evidence="1">
    <location>
        <begin position="143"/>
        <end position="163"/>
    </location>
</feature>
<reference evidence="2" key="1">
    <citation type="submission" date="2020-12" db="EMBL/GenBank/DDBJ databases">
        <title>Bacterial novel species Mucilaginibacter sp. SD-g isolated from soil.</title>
        <authorList>
            <person name="Jung H.-Y."/>
        </authorList>
    </citation>
    <scope>NUCLEOTIDE SEQUENCE</scope>
    <source>
        <strain evidence="2">SD-g</strain>
    </source>
</reference>
<dbReference type="RefSeq" id="WP_200065360.1">
    <property type="nucleotide sequence ID" value="NZ_JAEHFW010000001.1"/>
</dbReference>